<organism evidence="8">
    <name type="scientific">Nippostrongylus brasiliensis</name>
    <name type="common">Rat hookworm</name>
    <dbReference type="NCBI Taxonomy" id="27835"/>
    <lineage>
        <taxon>Eukaryota</taxon>
        <taxon>Metazoa</taxon>
        <taxon>Ecdysozoa</taxon>
        <taxon>Nematoda</taxon>
        <taxon>Chromadorea</taxon>
        <taxon>Rhabditida</taxon>
        <taxon>Rhabditina</taxon>
        <taxon>Rhabditomorpha</taxon>
        <taxon>Strongyloidea</taxon>
        <taxon>Heligmosomidae</taxon>
        <taxon>Nippostrongylus</taxon>
    </lineage>
</organism>
<proteinExistence type="predicted"/>
<evidence type="ECO:0000256" key="1">
    <source>
        <dbReference type="SAM" id="MobiDB-lite"/>
    </source>
</evidence>
<dbReference type="EMBL" id="UYSL01022145">
    <property type="protein sequence ID" value="VDL79910.1"/>
    <property type="molecule type" value="Genomic_DNA"/>
</dbReference>
<feature type="compositionally biased region" description="Polar residues" evidence="1">
    <location>
        <begin position="643"/>
        <end position="659"/>
    </location>
</feature>
<reference evidence="8" key="1">
    <citation type="submission" date="2017-02" db="UniProtKB">
        <authorList>
            <consortium name="WormBaseParasite"/>
        </authorList>
    </citation>
    <scope>IDENTIFICATION</scope>
</reference>
<gene>
    <name evidence="6" type="ORF">NBR_LOCUS16315</name>
</gene>
<dbReference type="GO" id="GO:0070628">
    <property type="term" value="F:proteasome binding"/>
    <property type="evidence" value="ECO:0007669"/>
    <property type="project" value="InterPro"/>
</dbReference>
<dbReference type="GO" id="GO:0005829">
    <property type="term" value="C:cytosol"/>
    <property type="evidence" value="ECO:0007669"/>
    <property type="project" value="TreeGrafter"/>
</dbReference>
<dbReference type="PANTHER" id="PTHR32170">
    <property type="entry name" value="PROTEASOME ACTIVATOR COMPLEX SUBUNIT 4"/>
    <property type="match status" value="1"/>
</dbReference>
<protein>
    <submittedName>
        <fullName evidence="8">Proteasome activator complex subunit 4 (inferred by orthology to a human protein)</fullName>
    </submittedName>
</protein>
<feature type="domain" description="Proteasome activator Blm10 middle HEAT repeats region" evidence="4">
    <location>
        <begin position="462"/>
        <end position="609"/>
    </location>
</feature>
<evidence type="ECO:0000259" key="4">
    <source>
        <dbReference type="Pfam" id="PF16507"/>
    </source>
</evidence>
<dbReference type="InterPro" id="IPR035309">
    <property type="entry name" value="PSME4"/>
</dbReference>
<evidence type="ECO:0000313" key="6">
    <source>
        <dbReference type="EMBL" id="VDL79910.1"/>
    </source>
</evidence>
<feature type="transmembrane region" description="Helical" evidence="2">
    <location>
        <begin position="152"/>
        <end position="169"/>
    </location>
</feature>
<evidence type="ECO:0000259" key="5">
    <source>
        <dbReference type="Pfam" id="PF23096"/>
    </source>
</evidence>
<feature type="domain" description="Proteasome activator complex subunit 4-like HEAT repeat-like" evidence="5">
    <location>
        <begin position="1311"/>
        <end position="1534"/>
    </location>
</feature>
<feature type="transmembrane region" description="Helical" evidence="2">
    <location>
        <begin position="215"/>
        <end position="235"/>
    </location>
</feature>
<dbReference type="PANTHER" id="PTHR32170:SF4">
    <property type="entry name" value="DUF3437 DOMAIN-CONTAINING PROTEIN-RELATED"/>
    <property type="match status" value="1"/>
</dbReference>
<feature type="transmembrane region" description="Helical" evidence="2">
    <location>
        <begin position="102"/>
        <end position="118"/>
    </location>
</feature>
<dbReference type="Pfam" id="PF16507">
    <property type="entry name" value="HEAT_PSME4_mid"/>
    <property type="match status" value="1"/>
</dbReference>
<keyword evidence="2" id="KW-0472">Membrane</keyword>
<dbReference type="InterPro" id="IPR032430">
    <property type="entry name" value="Blm10_mid"/>
</dbReference>
<dbReference type="InterPro" id="IPR055455">
    <property type="entry name" value="HEAT_PSME4"/>
</dbReference>
<dbReference type="GO" id="GO:0010499">
    <property type="term" value="P:proteasomal ubiquitin-independent protein catabolic process"/>
    <property type="evidence" value="ECO:0007669"/>
    <property type="project" value="TreeGrafter"/>
</dbReference>
<dbReference type="GO" id="GO:0016747">
    <property type="term" value="F:acyltransferase activity, transferring groups other than amino-acyl groups"/>
    <property type="evidence" value="ECO:0007669"/>
    <property type="project" value="InterPro"/>
</dbReference>
<feature type="transmembrane region" description="Helical" evidence="2">
    <location>
        <begin position="124"/>
        <end position="140"/>
    </location>
</feature>
<dbReference type="OMA" id="FWLPFAE"/>
<dbReference type="WBParaSite" id="NBR_0001631401-mRNA-1">
    <property type="protein sequence ID" value="NBR_0001631401-mRNA-1"/>
    <property type="gene ID" value="NBR_0001631401"/>
</dbReference>
<dbReference type="STRING" id="27835.A0A0N4YHH6"/>
<feature type="transmembrane region" description="Helical" evidence="2">
    <location>
        <begin position="181"/>
        <end position="203"/>
    </location>
</feature>
<dbReference type="Pfam" id="PF23096">
    <property type="entry name" value="HEAT_PSME4"/>
    <property type="match status" value="1"/>
</dbReference>
<evidence type="ECO:0000313" key="7">
    <source>
        <dbReference type="Proteomes" id="UP000271162"/>
    </source>
</evidence>
<keyword evidence="7" id="KW-1185">Reference proteome</keyword>
<dbReference type="GO" id="GO:0005634">
    <property type="term" value="C:nucleus"/>
    <property type="evidence" value="ECO:0007669"/>
    <property type="project" value="TreeGrafter"/>
</dbReference>
<feature type="domain" description="Acyltransferase 3" evidence="3">
    <location>
        <begin position="1"/>
        <end position="196"/>
    </location>
</feature>
<feature type="region of interest" description="Disordered" evidence="1">
    <location>
        <begin position="638"/>
        <end position="659"/>
    </location>
</feature>
<dbReference type="Proteomes" id="UP000271162">
    <property type="component" value="Unassembled WGS sequence"/>
</dbReference>
<keyword evidence="2" id="KW-0812">Transmembrane</keyword>
<accession>A0A0N4YHH6</accession>
<evidence type="ECO:0000256" key="2">
    <source>
        <dbReference type="SAM" id="Phobius"/>
    </source>
</evidence>
<name>A0A0N4YHH6_NIPBR</name>
<sequence length="1535" mass="176889">MQFYLLVPFIFLLYQLKSVSRQWMILLAMEKVSFMYYSLANSNTAFNSVFCRVWQFGIGIIAFMLTTEQPQQSEEKVPLDETIGESDYDENEDRGTAHRIRLSYALLVALIASCLSPIVLPQGFLRPVATVLTGAMIVAGSRSQCELLTARWLVFLGDISYALYLIHWPVVICTKFYTPDHFQVCLVAISACVAMAWLISKTFEQYYLSLSAKGIFYLTFSLYTAIAVLIFSNGMEYSSVVKKRIFVLDAMSGVQSNHIGELNKRLEKQRNSTKSIEKPSFVVVDAGVHIAREKERKFGRHEKKYVLLPYHRQLSDYLDEQFEHIKHGLVVSVLVNENRPALRNYIYGLRNKCYFTHEDLTLDWQPVYDLYYGATFGKLDDIDGGRIRTATIQDHKKYGAALWFPTMWKMYEVVEMGRKWGDDLPSFFATLIYHNPDFMDWRPLYETIFTRIIRALGCQKQLEKMMRTIEPFMHPSNEGDHTGMVLAFLQYLIREFLGRFEDERVKKKKRKVFEKLLLVPQAYYLSDVDIKLFVEALLQTVLYSLYSKDGKSYDLPSKLLMMLGYLQPGIVFPKFLDNVYPAMFAVCEPHRLTQTLDCMFELMFIIACDNKPDTVRKKMEKDWVQEMEKVGGSDYAPVASRGDQGTTKHLQTRSPSSPISDYSLQKLSAEHEWKIKENFTTFRFHLFYFLEILIEGIDINDVAKANISIHNMTLIFYITPILDYSECVKYHKDLTPDEKSLCLLSRRLPVLAEMALDRILGIIQCLGVTAPKDSSSALGSFKDETTKESDEEKVLKKGIDRCVTALFTNAEHLKLAEKVLNFVKTNQFETQLATDMISSLIAQMTYASPTFWLPFAEHARKNLRELLTPQAKAAEDLETSTQWYVTLAGSLLSSTNEEWGKQYDMSEVKMAWYVPGAKAKALVEELLKKFLFPVVESLKNKDMDRDSLKKAFNILTFGFSGGATCFEMPKSPVFVSAHTVLPWFKPDSINPAVQHWDIKTPSGGNFREYLVNILEEVIERLVASKREHSQVLSSISKILQSVIDTSYPDSSQLDTANGEHSDIYAYMTTPATKKRHIFVFESQSYVAHMRNVVELPAREFTAFHLRVLHLLARLALNDYSEVRGEAQSVLSSLFAEYAIAKETIVDDILPTLTNPQSTREQLKGALCVISQSSWATSSTVPTKTKVWKAIIEMKVVDYPDVIEMYDDLWNDIGKLQKPARKHYDCPKLMDYCNKWFATLSKKGVWAKYKDNKVLEAGKEARAARKNQSAKEQETLVETLLELFARKDLLHTRIKLCRAMLWRCQKEKAGIKTIKILLGKFIDDEEYLRERSADELSFWLKKNKPKTIRMNWECPKKVSFNQTNTSDRVEKLRPQQVELGFLKCGLRMDNLPLVYDSENLPRTEEKWNKTVFFSKPHGSYKWPQYVQLPHISVVVYASKPQLNRTPLSDCEKAIVAAFEDEALYRKWIELLLIEKHDSKDVNDNTVWMVKLWGRNGSKLIPDQSSLQYLLRNFPDSKIIYNRITGTLKELLKSRKI</sequence>
<dbReference type="Pfam" id="PF01757">
    <property type="entry name" value="Acyl_transf_3"/>
    <property type="match status" value="1"/>
</dbReference>
<dbReference type="GO" id="GO:0016504">
    <property type="term" value="F:peptidase activator activity"/>
    <property type="evidence" value="ECO:0007669"/>
    <property type="project" value="InterPro"/>
</dbReference>
<keyword evidence="2" id="KW-1133">Transmembrane helix</keyword>
<dbReference type="InterPro" id="IPR002656">
    <property type="entry name" value="Acyl_transf_3_dom"/>
</dbReference>
<evidence type="ECO:0000313" key="8">
    <source>
        <dbReference type="WBParaSite" id="NBR_0001631401-mRNA-1"/>
    </source>
</evidence>
<evidence type="ECO:0000259" key="3">
    <source>
        <dbReference type="Pfam" id="PF01757"/>
    </source>
</evidence>
<reference evidence="6 7" key="2">
    <citation type="submission" date="2018-11" db="EMBL/GenBank/DDBJ databases">
        <authorList>
            <consortium name="Pathogen Informatics"/>
        </authorList>
    </citation>
    <scope>NUCLEOTIDE SEQUENCE [LARGE SCALE GENOMIC DNA]</scope>
</reference>